<keyword evidence="1" id="KW-0812">Transmembrane</keyword>
<reference evidence="2" key="1">
    <citation type="submission" date="2021-02" db="EMBL/GenBank/DDBJ databases">
        <authorList>
            <person name="Nowell W R."/>
        </authorList>
    </citation>
    <scope>NUCLEOTIDE SEQUENCE</scope>
</reference>
<accession>A0A819ZZ07</accession>
<name>A0A819ZZ07_9BILA</name>
<proteinExistence type="predicted"/>
<keyword evidence="1" id="KW-1133">Transmembrane helix</keyword>
<protein>
    <submittedName>
        <fullName evidence="2">Uncharacterized protein</fullName>
    </submittedName>
</protein>
<evidence type="ECO:0000313" key="2">
    <source>
        <dbReference type="EMBL" id="CAF4185040.1"/>
    </source>
</evidence>
<sequence>MFLNIDYAKRAAARDTNIQSLDIISIEDDNDIDYEQLFDDDITIDNSKIEIKKPIKRVRFAPNIDENSLTPILPRSSSVRPRFDIEFDFDSLVSPSNELNSNDSFVTEKSINWKEAFLSDLHIAKNNQPTLISSPSIIQIDNKTNQDTLWDFMKESNPELFEKIQRIYNDKQKRIDRFSIQQPTLSNKINSKITKSITISDKEELSVVSVSKSISLSEIELKPSESSNISIIEIRLENDEFNQIHEELLHFLLPYHKILCQENIWPKEYNFTSPNISFQLIKNICENEKYFIKNLNRSDILKYLMFIYTITSFLYIFAYCSLQTAIHHIENIIIQNMKYVCIDQECGKPLFDLLTKT</sequence>
<evidence type="ECO:0000256" key="1">
    <source>
        <dbReference type="SAM" id="Phobius"/>
    </source>
</evidence>
<comment type="caution">
    <text evidence="2">The sequence shown here is derived from an EMBL/GenBank/DDBJ whole genome shotgun (WGS) entry which is preliminary data.</text>
</comment>
<feature type="transmembrane region" description="Helical" evidence="1">
    <location>
        <begin position="300"/>
        <end position="319"/>
    </location>
</feature>
<gene>
    <name evidence="2" type="ORF">FNK824_LOCUS35434</name>
</gene>
<organism evidence="2 3">
    <name type="scientific">Rotaria sordida</name>
    <dbReference type="NCBI Taxonomy" id="392033"/>
    <lineage>
        <taxon>Eukaryota</taxon>
        <taxon>Metazoa</taxon>
        <taxon>Spiralia</taxon>
        <taxon>Gnathifera</taxon>
        <taxon>Rotifera</taxon>
        <taxon>Eurotatoria</taxon>
        <taxon>Bdelloidea</taxon>
        <taxon>Philodinida</taxon>
        <taxon>Philodinidae</taxon>
        <taxon>Rotaria</taxon>
    </lineage>
</organism>
<dbReference type="Proteomes" id="UP000663874">
    <property type="component" value="Unassembled WGS sequence"/>
</dbReference>
<keyword evidence="1" id="KW-0472">Membrane</keyword>
<dbReference type="AlphaFoldDB" id="A0A819ZZ07"/>
<evidence type="ECO:0000313" key="3">
    <source>
        <dbReference type="Proteomes" id="UP000663874"/>
    </source>
</evidence>
<dbReference type="EMBL" id="CAJOBE010015014">
    <property type="protein sequence ID" value="CAF4185040.1"/>
    <property type="molecule type" value="Genomic_DNA"/>
</dbReference>
<feature type="non-terminal residue" evidence="2">
    <location>
        <position position="1"/>
    </location>
</feature>